<feature type="domain" description="Ribbon-helix-helix protein CopG" evidence="1">
    <location>
        <begin position="18"/>
        <end position="55"/>
    </location>
</feature>
<keyword evidence="3" id="KW-1185">Reference proteome</keyword>
<gene>
    <name evidence="2" type="ORF">Mal33_08910</name>
</gene>
<dbReference type="Pfam" id="PF01402">
    <property type="entry name" value="RHH_1"/>
    <property type="match status" value="1"/>
</dbReference>
<accession>A0A518IP93</accession>
<dbReference type="Proteomes" id="UP000316770">
    <property type="component" value="Chromosome"/>
</dbReference>
<dbReference type="GO" id="GO:0006355">
    <property type="term" value="P:regulation of DNA-templated transcription"/>
    <property type="evidence" value="ECO:0007669"/>
    <property type="project" value="InterPro"/>
</dbReference>
<dbReference type="InterPro" id="IPR002145">
    <property type="entry name" value="CopG"/>
</dbReference>
<protein>
    <recommendedName>
        <fullName evidence="1">Ribbon-helix-helix protein CopG domain-containing protein</fullName>
    </recommendedName>
</protein>
<sequence length="72" mass="8010">MKQNLSDGEADLKAPKTVRTSVCIPRPDYEELERFSRKTTSSVAQIVRDAVHAYLLSRDIPHSDADNNGAHS</sequence>
<name>A0A518IP93_9BACT</name>
<evidence type="ECO:0000259" key="1">
    <source>
        <dbReference type="Pfam" id="PF01402"/>
    </source>
</evidence>
<evidence type="ECO:0000313" key="2">
    <source>
        <dbReference type="EMBL" id="QDV54925.1"/>
    </source>
</evidence>
<evidence type="ECO:0000313" key="3">
    <source>
        <dbReference type="Proteomes" id="UP000316770"/>
    </source>
</evidence>
<dbReference type="EMBL" id="CP036318">
    <property type="protein sequence ID" value="QDV54925.1"/>
    <property type="molecule type" value="Genomic_DNA"/>
</dbReference>
<organism evidence="2 3">
    <name type="scientific">Rosistilla oblonga</name>
    <dbReference type="NCBI Taxonomy" id="2527990"/>
    <lineage>
        <taxon>Bacteria</taxon>
        <taxon>Pseudomonadati</taxon>
        <taxon>Planctomycetota</taxon>
        <taxon>Planctomycetia</taxon>
        <taxon>Pirellulales</taxon>
        <taxon>Pirellulaceae</taxon>
        <taxon>Rosistilla</taxon>
    </lineage>
</organism>
<reference evidence="2 3" key="1">
    <citation type="submission" date="2019-02" db="EMBL/GenBank/DDBJ databases">
        <title>Deep-cultivation of Planctomycetes and their phenomic and genomic characterization uncovers novel biology.</title>
        <authorList>
            <person name="Wiegand S."/>
            <person name="Jogler M."/>
            <person name="Boedeker C."/>
            <person name="Pinto D."/>
            <person name="Vollmers J."/>
            <person name="Rivas-Marin E."/>
            <person name="Kohn T."/>
            <person name="Peeters S.H."/>
            <person name="Heuer A."/>
            <person name="Rast P."/>
            <person name="Oberbeckmann S."/>
            <person name="Bunk B."/>
            <person name="Jeske O."/>
            <person name="Meyerdierks A."/>
            <person name="Storesund J.E."/>
            <person name="Kallscheuer N."/>
            <person name="Luecker S."/>
            <person name="Lage O.M."/>
            <person name="Pohl T."/>
            <person name="Merkel B.J."/>
            <person name="Hornburger P."/>
            <person name="Mueller R.-W."/>
            <person name="Bruemmer F."/>
            <person name="Labrenz M."/>
            <person name="Spormann A.M."/>
            <person name="Op den Camp H."/>
            <person name="Overmann J."/>
            <person name="Amann R."/>
            <person name="Jetten M.S.M."/>
            <person name="Mascher T."/>
            <person name="Medema M.H."/>
            <person name="Devos D.P."/>
            <person name="Kaster A.-K."/>
            <person name="Ovreas L."/>
            <person name="Rohde M."/>
            <person name="Galperin M.Y."/>
            <person name="Jogler C."/>
        </authorList>
    </citation>
    <scope>NUCLEOTIDE SEQUENCE [LARGE SCALE GENOMIC DNA]</scope>
    <source>
        <strain evidence="2 3">Mal33</strain>
    </source>
</reference>
<dbReference type="AlphaFoldDB" id="A0A518IP93"/>
<proteinExistence type="predicted"/>
<dbReference type="RefSeq" id="WP_145282630.1">
    <property type="nucleotide sequence ID" value="NZ_CP036318.1"/>
</dbReference>